<keyword evidence="1 8" id="KW-0597">Phosphoprotein</keyword>
<evidence type="ECO:0000313" key="11">
    <source>
        <dbReference type="EMBL" id="BBD08932.1"/>
    </source>
</evidence>
<dbReference type="Gene3D" id="1.10.8.60">
    <property type="match status" value="1"/>
</dbReference>
<dbReference type="Proteomes" id="UP000269883">
    <property type="component" value="Chromosome"/>
</dbReference>
<evidence type="ECO:0000256" key="8">
    <source>
        <dbReference type="PROSITE-ProRule" id="PRU00169"/>
    </source>
</evidence>
<dbReference type="Gene3D" id="3.40.50.300">
    <property type="entry name" value="P-loop containing nucleotide triphosphate hydrolases"/>
    <property type="match status" value="1"/>
</dbReference>
<dbReference type="PROSITE" id="PS50045">
    <property type="entry name" value="SIGMA54_INTERACT_4"/>
    <property type="match status" value="1"/>
</dbReference>
<dbReference type="SUPFAM" id="SSF52172">
    <property type="entry name" value="CheY-like"/>
    <property type="match status" value="1"/>
</dbReference>
<evidence type="ECO:0000256" key="4">
    <source>
        <dbReference type="ARBA" id="ARBA00023012"/>
    </source>
</evidence>
<dbReference type="GO" id="GO:0005524">
    <property type="term" value="F:ATP binding"/>
    <property type="evidence" value="ECO:0007669"/>
    <property type="project" value="UniProtKB-KW"/>
</dbReference>
<keyword evidence="3" id="KW-0067">ATP-binding</keyword>
<keyword evidence="6" id="KW-0238">DNA-binding</keyword>
<dbReference type="Pfam" id="PF25601">
    <property type="entry name" value="AAA_lid_14"/>
    <property type="match status" value="1"/>
</dbReference>
<accession>A0A2Z6B092</accession>
<dbReference type="InterPro" id="IPR003593">
    <property type="entry name" value="AAA+_ATPase"/>
</dbReference>
<reference evidence="11 12" key="1">
    <citation type="journal article" date="2018" name="Sci. Adv.">
        <title>Multi-heme cytochromes provide a pathway for survival in energy-limited environments.</title>
        <authorList>
            <person name="Deng X."/>
            <person name="Dohmae N."/>
            <person name="Nealson K.H."/>
            <person name="Hashimoto K."/>
            <person name="Okamoto A."/>
        </authorList>
    </citation>
    <scope>NUCLEOTIDE SEQUENCE [LARGE SCALE GENOMIC DNA]</scope>
    <source>
        <strain evidence="11 12">IS5</strain>
    </source>
</reference>
<dbReference type="InterPro" id="IPR025662">
    <property type="entry name" value="Sigma_54_int_dom_ATP-bd_1"/>
</dbReference>
<dbReference type="OrthoDB" id="9763792at2"/>
<dbReference type="RefSeq" id="WP_126379473.1">
    <property type="nucleotide sequence ID" value="NZ_AP017378.1"/>
</dbReference>
<dbReference type="InterPro" id="IPR009057">
    <property type="entry name" value="Homeodomain-like_sf"/>
</dbReference>
<dbReference type="PROSITE" id="PS50110">
    <property type="entry name" value="RESPONSE_REGULATORY"/>
    <property type="match status" value="1"/>
</dbReference>
<evidence type="ECO:0000256" key="2">
    <source>
        <dbReference type="ARBA" id="ARBA00022741"/>
    </source>
</evidence>
<dbReference type="InterPro" id="IPR011006">
    <property type="entry name" value="CheY-like_superfamily"/>
</dbReference>
<dbReference type="Gene3D" id="1.10.10.60">
    <property type="entry name" value="Homeodomain-like"/>
    <property type="match status" value="1"/>
</dbReference>
<dbReference type="FunFam" id="3.40.50.300:FF:000006">
    <property type="entry name" value="DNA-binding transcriptional regulator NtrC"/>
    <property type="match status" value="1"/>
</dbReference>
<dbReference type="InterPro" id="IPR001789">
    <property type="entry name" value="Sig_transdc_resp-reg_receiver"/>
</dbReference>
<dbReference type="SMART" id="SM00382">
    <property type="entry name" value="AAA"/>
    <property type="match status" value="1"/>
</dbReference>
<dbReference type="SUPFAM" id="SSF52540">
    <property type="entry name" value="P-loop containing nucleoside triphosphate hydrolases"/>
    <property type="match status" value="1"/>
</dbReference>
<dbReference type="PRINTS" id="PR01590">
    <property type="entry name" value="HTHFIS"/>
</dbReference>
<evidence type="ECO:0000256" key="5">
    <source>
        <dbReference type="ARBA" id="ARBA00023015"/>
    </source>
</evidence>
<dbReference type="EMBL" id="AP017378">
    <property type="protein sequence ID" value="BBD08932.1"/>
    <property type="molecule type" value="Genomic_DNA"/>
</dbReference>
<dbReference type="GO" id="GO:0000160">
    <property type="term" value="P:phosphorelay signal transduction system"/>
    <property type="evidence" value="ECO:0007669"/>
    <property type="project" value="UniProtKB-KW"/>
</dbReference>
<dbReference type="Pfam" id="PF00072">
    <property type="entry name" value="Response_reg"/>
    <property type="match status" value="1"/>
</dbReference>
<keyword evidence="2" id="KW-0547">Nucleotide-binding</keyword>
<protein>
    <submittedName>
        <fullName evidence="11">Transcriptional regulatory protein zraR</fullName>
    </submittedName>
</protein>
<dbReference type="FunFam" id="3.40.50.2300:FF:000018">
    <property type="entry name" value="DNA-binding transcriptional regulator NtrC"/>
    <property type="match status" value="1"/>
</dbReference>
<sequence length="472" mass="50889">MTGAKAKRRVLVVDDEPALRLLVGAVLHDEGWEVMEAGSAEQALEMLPQAAPSVILLDMRMPGMDGLEALGALRVKAPGVPVVMLTAFGTVGHAVDAMKRGAFDYLTKPADNEELVAVLSKAYEYSRLVSENADLRREAGTTVEARNIVGQSPGMQQVKDLIEQAGPSEATVLITGDSGTGKELVAAALHAVSQRSKGPLIKVNCAALPADLLESELFGYVKGAFTGAVKDKPGRFQLASGGTLFLDEMGELPMNLQAKLLRALQERTVEPLGGVGPIPVDVRILAATNRDLQTEVAAGRFREDLYFRLNVLEIAIPPLRERMDDLPLLTTHLLTRLGEKNNKTIRELSPAFVEALSRYSWPGNVRELENALERALVLSRTDSLAPQDLPPQVLDPRPASATLTAPIPFGVDAYAATGLPKAPPSLDEAEKQAIMETLALHGGHRQKTADALNISRRTLQYKLKKYGLTLRG</sequence>
<evidence type="ECO:0000256" key="3">
    <source>
        <dbReference type="ARBA" id="ARBA00022840"/>
    </source>
</evidence>
<feature type="domain" description="Sigma-54 factor interaction" evidence="9">
    <location>
        <begin position="148"/>
        <end position="377"/>
    </location>
</feature>
<gene>
    <name evidence="11" type="primary">zraR</name>
    <name evidence="11" type="ORF">DFE_2206</name>
</gene>
<proteinExistence type="predicted"/>
<dbReference type="InterPro" id="IPR058031">
    <property type="entry name" value="AAA_lid_NorR"/>
</dbReference>
<dbReference type="GO" id="GO:0043565">
    <property type="term" value="F:sequence-specific DNA binding"/>
    <property type="evidence" value="ECO:0007669"/>
    <property type="project" value="InterPro"/>
</dbReference>
<dbReference type="PROSITE" id="PS00688">
    <property type="entry name" value="SIGMA54_INTERACT_3"/>
    <property type="match status" value="1"/>
</dbReference>
<evidence type="ECO:0000256" key="7">
    <source>
        <dbReference type="ARBA" id="ARBA00023163"/>
    </source>
</evidence>
<evidence type="ECO:0000259" key="10">
    <source>
        <dbReference type="PROSITE" id="PS50110"/>
    </source>
</evidence>
<evidence type="ECO:0000259" key="9">
    <source>
        <dbReference type="PROSITE" id="PS50045"/>
    </source>
</evidence>
<keyword evidence="12" id="KW-1185">Reference proteome</keyword>
<evidence type="ECO:0000313" key="12">
    <source>
        <dbReference type="Proteomes" id="UP000269883"/>
    </source>
</evidence>
<dbReference type="PROSITE" id="PS00675">
    <property type="entry name" value="SIGMA54_INTERACT_1"/>
    <property type="match status" value="1"/>
</dbReference>
<keyword evidence="4" id="KW-0902">Two-component regulatory system</keyword>
<organism evidence="11 12">
    <name type="scientific">Desulfovibrio ferrophilus</name>
    <dbReference type="NCBI Taxonomy" id="241368"/>
    <lineage>
        <taxon>Bacteria</taxon>
        <taxon>Pseudomonadati</taxon>
        <taxon>Thermodesulfobacteriota</taxon>
        <taxon>Desulfovibrionia</taxon>
        <taxon>Desulfovibrionales</taxon>
        <taxon>Desulfovibrionaceae</taxon>
        <taxon>Desulfovibrio</taxon>
    </lineage>
</organism>
<dbReference type="InterPro" id="IPR025944">
    <property type="entry name" value="Sigma_54_int_dom_CS"/>
</dbReference>
<dbReference type="GO" id="GO:0006355">
    <property type="term" value="P:regulation of DNA-templated transcription"/>
    <property type="evidence" value="ECO:0007669"/>
    <property type="project" value="InterPro"/>
</dbReference>
<dbReference type="SMART" id="SM00448">
    <property type="entry name" value="REC"/>
    <property type="match status" value="1"/>
</dbReference>
<dbReference type="InterPro" id="IPR002197">
    <property type="entry name" value="HTH_Fis"/>
</dbReference>
<dbReference type="InterPro" id="IPR002078">
    <property type="entry name" value="Sigma_54_int"/>
</dbReference>
<dbReference type="Pfam" id="PF02954">
    <property type="entry name" value="HTH_8"/>
    <property type="match status" value="1"/>
</dbReference>
<evidence type="ECO:0000256" key="1">
    <source>
        <dbReference type="ARBA" id="ARBA00022553"/>
    </source>
</evidence>
<dbReference type="PROSITE" id="PS00676">
    <property type="entry name" value="SIGMA54_INTERACT_2"/>
    <property type="match status" value="1"/>
</dbReference>
<keyword evidence="5" id="KW-0805">Transcription regulation</keyword>
<name>A0A2Z6B092_9BACT</name>
<dbReference type="Pfam" id="PF00158">
    <property type="entry name" value="Sigma54_activat"/>
    <property type="match status" value="1"/>
</dbReference>
<evidence type="ECO:0000256" key="6">
    <source>
        <dbReference type="ARBA" id="ARBA00023125"/>
    </source>
</evidence>
<dbReference type="AlphaFoldDB" id="A0A2Z6B092"/>
<dbReference type="Gene3D" id="3.40.50.2300">
    <property type="match status" value="1"/>
</dbReference>
<dbReference type="KEGG" id="dfl:DFE_2206"/>
<feature type="domain" description="Response regulatory" evidence="10">
    <location>
        <begin position="9"/>
        <end position="123"/>
    </location>
</feature>
<dbReference type="InterPro" id="IPR025943">
    <property type="entry name" value="Sigma_54_int_dom_ATP-bd_2"/>
</dbReference>
<dbReference type="PANTHER" id="PTHR32071">
    <property type="entry name" value="TRANSCRIPTIONAL REGULATORY PROTEIN"/>
    <property type="match status" value="1"/>
</dbReference>
<feature type="modified residue" description="4-aspartylphosphate" evidence="8">
    <location>
        <position position="58"/>
    </location>
</feature>
<dbReference type="InterPro" id="IPR027417">
    <property type="entry name" value="P-loop_NTPase"/>
</dbReference>
<dbReference type="SUPFAM" id="SSF46689">
    <property type="entry name" value="Homeodomain-like"/>
    <property type="match status" value="1"/>
</dbReference>
<keyword evidence="7" id="KW-0804">Transcription</keyword>
<dbReference type="CDD" id="cd00009">
    <property type="entry name" value="AAA"/>
    <property type="match status" value="1"/>
</dbReference>